<dbReference type="Proteomes" id="UP000000844">
    <property type="component" value="Chromosome"/>
</dbReference>
<organism evidence="1 2">
    <name type="scientific">Stackebrandtia nassauensis (strain DSM 44728 / CIP 108903 / NRRL B-16338 / NBRC 102104 / LLR-40K-21)</name>
    <dbReference type="NCBI Taxonomy" id="446470"/>
    <lineage>
        <taxon>Bacteria</taxon>
        <taxon>Bacillati</taxon>
        <taxon>Actinomycetota</taxon>
        <taxon>Actinomycetes</taxon>
        <taxon>Glycomycetales</taxon>
        <taxon>Glycomycetaceae</taxon>
        <taxon>Stackebrandtia</taxon>
    </lineage>
</organism>
<accession>D3Q964</accession>
<proteinExistence type="predicted"/>
<sequence>MFGQPGLLQPAGPAQSDWLVHFCGRPPGTRKSPCLPEDIDDLTAEERLESILWEERVRGFATFSRLDGPRMVCFSEAPLLHLNWFFQDKKWPQWGLIFSRQQVYDVGGGPVWHLRGTEIDRLNPELRHWAVRLEVGPARRSDWLHEREWRIPLPDGSEAISLTTFTPDRSEESLPLALKLEAILIATADWQPSERWEDVETGHFLNEGGGGYVTPDYHGAIPETISAPLLPILWEKTVRVMWDFDRKTFVKVDDTGHAH</sequence>
<dbReference type="eggNOG" id="ENOG502ZPIZ">
    <property type="taxonomic scope" value="Bacteria"/>
</dbReference>
<evidence type="ECO:0000313" key="2">
    <source>
        <dbReference type="Proteomes" id="UP000000844"/>
    </source>
</evidence>
<evidence type="ECO:0000313" key="1">
    <source>
        <dbReference type="EMBL" id="ADD40673.1"/>
    </source>
</evidence>
<reference evidence="1 2" key="1">
    <citation type="journal article" date="2009" name="Stand. Genomic Sci.">
        <title>Complete genome sequence of Stackebrandtia nassauensis type strain (LLR-40K-21).</title>
        <authorList>
            <person name="Munk C."/>
            <person name="Lapidus A."/>
            <person name="Copeland A."/>
            <person name="Jando M."/>
            <person name="Mayilraj S."/>
            <person name="Glavina Del Rio T."/>
            <person name="Nolan M."/>
            <person name="Chen F."/>
            <person name="Lucas S."/>
            <person name="Tice H."/>
            <person name="Cheng J.F."/>
            <person name="Han C."/>
            <person name="Detter J.C."/>
            <person name="Bruce D."/>
            <person name="Goodwin L."/>
            <person name="Chain P."/>
            <person name="Pitluck S."/>
            <person name="Goker M."/>
            <person name="Ovchinikova G."/>
            <person name="Pati A."/>
            <person name="Ivanova N."/>
            <person name="Mavromatis K."/>
            <person name="Chen A."/>
            <person name="Palaniappan K."/>
            <person name="Land M."/>
            <person name="Hauser L."/>
            <person name="Chang Y.J."/>
            <person name="Jeffries C.D."/>
            <person name="Bristow J."/>
            <person name="Eisen J.A."/>
            <person name="Markowitz V."/>
            <person name="Hugenholtz P."/>
            <person name="Kyrpides N.C."/>
            <person name="Klenk H.P."/>
        </authorList>
    </citation>
    <scope>NUCLEOTIDE SEQUENCE [LARGE SCALE GENOMIC DNA]</scope>
    <source>
        <strain evidence="2">DSM 44728 / CIP 108903 / NRRL B-16338 / NBRC 102104 / LLR-40K-21</strain>
    </source>
</reference>
<dbReference type="HOGENOM" id="CLU_1224221_0_0_11"/>
<dbReference type="EMBL" id="CP001778">
    <property type="protein sequence ID" value="ADD40673.1"/>
    <property type="molecule type" value="Genomic_DNA"/>
</dbReference>
<protein>
    <submittedName>
        <fullName evidence="1">Uncharacterized protein</fullName>
    </submittedName>
</protein>
<keyword evidence="2" id="KW-1185">Reference proteome</keyword>
<name>D3Q964_STANL</name>
<gene>
    <name evidence="1" type="ordered locus">Snas_0963</name>
</gene>
<dbReference type="KEGG" id="sna:Snas_0963"/>
<dbReference type="AlphaFoldDB" id="D3Q964"/>